<dbReference type="AlphaFoldDB" id="A0AAN8ZNI6"/>
<dbReference type="Gene3D" id="2.170.260.10">
    <property type="entry name" value="paz domain"/>
    <property type="match status" value="1"/>
</dbReference>
<dbReference type="InterPro" id="IPR045246">
    <property type="entry name" value="Piwi_ago-like"/>
</dbReference>
<dbReference type="InterPro" id="IPR003165">
    <property type="entry name" value="Piwi"/>
</dbReference>
<dbReference type="Pfam" id="PF02170">
    <property type="entry name" value="PAZ"/>
    <property type="match status" value="1"/>
</dbReference>
<comment type="similarity">
    <text evidence="1">Belongs to the argonaute family. Ago subfamily.</text>
</comment>
<dbReference type="InterPro" id="IPR036397">
    <property type="entry name" value="RNaseH_sf"/>
</dbReference>
<dbReference type="EMBL" id="JBAMMX010000003">
    <property type="protein sequence ID" value="KAK6943922.1"/>
    <property type="molecule type" value="Genomic_DNA"/>
</dbReference>
<dbReference type="CDD" id="cd02846">
    <property type="entry name" value="PAZ_argonaute_like"/>
    <property type="match status" value="1"/>
</dbReference>
<feature type="domain" description="PAZ" evidence="6">
    <location>
        <begin position="16"/>
        <end position="124"/>
    </location>
</feature>
<feature type="compositionally biased region" description="Polar residues" evidence="5">
    <location>
        <begin position="604"/>
        <end position="615"/>
    </location>
</feature>
<evidence type="ECO:0000256" key="1">
    <source>
        <dbReference type="ARBA" id="ARBA00008201"/>
    </source>
</evidence>
<accession>A0AAN8ZNI6</accession>
<dbReference type="Pfam" id="PF02171">
    <property type="entry name" value="Piwi"/>
    <property type="match status" value="2"/>
</dbReference>
<keyword evidence="3" id="KW-0943">RNA-mediated gene silencing</keyword>
<dbReference type="GO" id="GO:0051607">
    <property type="term" value="P:defense response to virus"/>
    <property type="evidence" value="ECO:0007669"/>
    <property type="project" value="UniProtKB-ARBA"/>
</dbReference>
<gene>
    <name evidence="8" type="ORF">RJ641_025024</name>
</gene>
<dbReference type="GO" id="GO:0031047">
    <property type="term" value="P:regulatory ncRNA-mediated gene silencing"/>
    <property type="evidence" value="ECO:0007669"/>
    <property type="project" value="UniProtKB-KW"/>
</dbReference>
<dbReference type="Gene3D" id="3.40.50.2300">
    <property type="match status" value="1"/>
</dbReference>
<evidence type="ECO:0000259" key="6">
    <source>
        <dbReference type="PROSITE" id="PS50821"/>
    </source>
</evidence>
<dbReference type="InterPro" id="IPR032473">
    <property type="entry name" value="Argonaute_Mid_dom"/>
</dbReference>
<feature type="region of interest" description="Disordered" evidence="5">
    <location>
        <begin position="599"/>
        <end position="625"/>
    </location>
</feature>
<sequence length="625" mass="70352">MSCTTFYEPSDVVEFTASYLMLGDVRMATQMALTEVQRTKLKKVLKGIKVTVSHLQRKFTINGISSNSLNELTFTCEDGRETSVVKYFQEKYGIRLRYTSWPALQCGSSTRLIYLPMELCMIAEGQRYSKRIDENQTSVLLRDSAIHPAEKLRLIMMASNENNYSEDIYAKEFGIKVNNVMTKVNARVLPTPTLKYGNTGQLKTIIPKNGAWNMIDAKMYQGARVDTWTGVNFSNKTTPGMASEFCRSLIDVCCRKGMTFSQAPVLPIESGRADDIEHVLTTLATQCANKLKGRPLQLLIVILPDFTGYYGEIKKICETQLGIVSQCVRPAKALKRTPQYLENVALKVNVKTGGRNNALQDAVARKIPLLTDKPTIIFGADVTHPRPGETTGPSIAAVVASMDWPEATIYRGLLSKQAHRVEIIQELYTVKTADDKKTTVAGGMIRELLMAFYKSTNRKPERIIFYRDGVSEGMFNQVLTTEVEAIQKACRSIQTDYSPPITFVVVQKRHQTRLFATDRSHRDKTGNGLSRPVHYHVLHDENKFSADGIQMLTNNLCYTYVRCTRAISVAMEKKNAVPPAHYAHLAAFRARYYIDADESDPHTETTTSSQKQQIINKPFPNVHQY</sequence>
<dbReference type="SMART" id="SM00950">
    <property type="entry name" value="Piwi"/>
    <property type="match status" value="1"/>
</dbReference>
<feature type="domain" description="Piwi" evidence="7">
    <location>
        <begin position="298"/>
        <end position="595"/>
    </location>
</feature>
<dbReference type="GO" id="GO:0003723">
    <property type="term" value="F:RNA binding"/>
    <property type="evidence" value="ECO:0007669"/>
    <property type="project" value="InterPro"/>
</dbReference>
<dbReference type="Gene3D" id="3.30.420.10">
    <property type="entry name" value="Ribonuclease H-like superfamily/Ribonuclease H"/>
    <property type="match status" value="2"/>
</dbReference>
<keyword evidence="4" id="KW-0687">Ribonucleoprotein</keyword>
<dbReference type="PROSITE" id="PS50821">
    <property type="entry name" value="PAZ"/>
    <property type="match status" value="1"/>
</dbReference>
<dbReference type="SMART" id="SM00949">
    <property type="entry name" value="PAZ"/>
    <property type="match status" value="1"/>
</dbReference>
<dbReference type="InterPro" id="IPR003100">
    <property type="entry name" value="PAZ_dom"/>
</dbReference>
<proteinExistence type="inferred from homology"/>
<feature type="non-terminal residue" evidence="8">
    <location>
        <position position="625"/>
    </location>
</feature>
<dbReference type="Pfam" id="PF16488">
    <property type="entry name" value="ArgoL2"/>
    <property type="match status" value="1"/>
</dbReference>
<evidence type="ECO:0000256" key="5">
    <source>
        <dbReference type="SAM" id="MobiDB-lite"/>
    </source>
</evidence>
<dbReference type="InterPro" id="IPR012337">
    <property type="entry name" value="RNaseH-like_sf"/>
</dbReference>
<dbReference type="CDD" id="cd04657">
    <property type="entry name" value="Piwi_ago-like"/>
    <property type="match status" value="1"/>
</dbReference>
<dbReference type="SUPFAM" id="SSF101690">
    <property type="entry name" value="PAZ domain"/>
    <property type="match status" value="1"/>
</dbReference>
<evidence type="ECO:0000259" key="7">
    <source>
        <dbReference type="PROSITE" id="PS50822"/>
    </source>
</evidence>
<protein>
    <submittedName>
        <fullName evidence="8">Piwi domain</fullName>
    </submittedName>
</protein>
<evidence type="ECO:0000313" key="8">
    <source>
        <dbReference type="EMBL" id="KAK6943922.1"/>
    </source>
</evidence>
<dbReference type="PANTHER" id="PTHR22891">
    <property type="entry name" value="EUKARYOTIC TRANSLATION INITIATION FACTOR 2C"/>
    <property type="match status" value="1"/>
</dbReference>
<dbReference type="SUPFAM" id="SSF53098">
    <property type="entry name" value="Ribonuclease H-like"/>
    <property type="match status" value="1"/>
</dbReference>
<evidence type="ECO:0000313" key="9">
    <source>
        <dbReference type="Proteomes" id="UP001370490"/>
    </source>
</evidence>
<dbReference type="FunFam" id="3.40.50.2300:FF:000110">
    <property type="entry name" value="Argonaute 10"/>
    <property type="match status" value="1"/>
</dbReference>
<comment type="caution">
    <text evidence="8">The sequence shown here is derived from an EMBL/GenBank/DDBJ whole genome shotgun (WGS) entry which is preliminary data.</text>
</comment>
<keyword evidence="9" id="KW-1185">Reference proteome</keyword>
<evidence type="ECO:0000256" key="2">
    <source>
        <dbReference type="ARBA" id="ARBA00022491"/>
    </source>
</evidence>
<dbReference type="Proteomes" id="UP001370490">
    <property type="component" value="Unassembled WGS sequence"/>
</dbReference>
<dbReference type="InterPro" id="IPR036085">
    <property type="entry name" value="PAZ_dom_sf"/>
</dbReference>
<evidence type="ECO:0000256" key="4">
    <source>
        <dbReference type="ARBA" id="ARBA00023274"/>
    </source>
</evidence>
<name>A0AAN8ZNI6_9MAGN</name>
<keyword evidence="2" id="KW-0678">Repressor</keyword>
<dbReference type="Pfam" id="PF16487">
    <property type="entry name" value="ArgoMid"/>
    <property type="match status" value="1"/>
</dbReference>
<evidence type="ECO:0000256" key="3">
    <source>
        <dbReference type="ARBA" id="ARBA00023158"/>
    </source>
</evidence>
<dbReference type="InterPro" id="IPR032472">
    <property type="entry name" value="ArgoL2"/>
</dbReference>
<organism evidence="8 9">
    <name type="scientific">Dillenia turbinata</name>
    <dbReference type="NCBI Taxonomy" id="194707"/>
    <lineage>
        <taxon>Eukaryota</taxon>
        <taxon>Viridiplantae</taxon>
        <taxon>Streptophyta</taxon>
        <taxon>Embryophyta</taxon>
        <taxon>Tracheophyta</taxon>
        <taxon>Spermatophyta</taxon>
        <taxon>Magnoliopsida</taxon>
        <taxon>eudicotyledons</taxon>
        <taxon>Gunneridae</taxon>
        <taxon>Pentapetalae</taxon>
        <taxon>Dilleniales</taxon>
        <taxon>Dilleniaceae</taxon>
        <taxon>Dillenia</taxon>
    </lineage>
</organism>
<dbReference type="GO" id="GO:1990904">
    <property type="term" value="C:ribonucleoprotein complex"/>
    <property type="evidence" value="ECO:0007669"/>
    <property type="project" value="UniProtKB-KW"/>
</dbReference>
<reference evidence="8 9" key="1">
    <citation type="submission" date="2023-12" db="EMBL/GenBank/DDBJ databases">
        <title>A high-quality genome assembly for Dillenia turbinata (Dilleniales).</title>
        <authorList>
            <person name="Chanderbali A."/>
        </authorList>
    </citation>
    <scope>NUCLEOTIDE SEQUENCE [LARGE SCALE GENOMIC DNA]</scope>
    <source>
        <strain evidence="8">LSX21</strain>
        <tissue evidence="8">Leaf</tissue>
    </source>
</reference>
<dbReference type="PROSITE" id="PS50822">
    <property type="entry name" value="PIWI"/>
    <property type="match status" value="1"/>
</dbReference>